<dbReference type="AGR" id="MGI:1922882"/>
<sequence>MDAIGDLLRTSVSVLPRTDPFTSLVLPTTGEEGSPPSS</sequence>
<reference evidence="1" key="1">
    <citation type="journal article" date="2007" name="J. Endocrinol.">
        <title>Utilization of DR1 as true RARE in regulating the Ssm, a novel retinoic acid-target gene in the mouse testis.</title>
        <authorList>
            <person name="Han K."/>
            <person name="Song H."/>
            <person name="Moon I."/>
            <person name="Augustin R."/>
            <person name="Moley K."/>
            <person name="Rogers M."/>
            <person name="Lim H."/>
        </authorList>
    </citation>
    <scope>NUCLEOTIDE SEQUENCE</scope>
    <source>
        <strain evidence="1">129/Sv</strain>
    </source>
</reference>
<dbReference type="MGI" id="MGI:1922882">
    <property type="gene designation" value="1700003O11Rik"/>
</dbReference>
<organism evidence="1">
    <name type="scientific">Mus musculus</name>
    <name type="common">Mouse</name>
    <dbReference type="NCBI Taxonomy" id="10090"/>
    <lineage>
        <taxon>Eukaryota</taxon>
        <taxon>Metazoa</taxon>
        <taxon>Chordata</taxon>
        <taxon>Craniata</taxon>
        <taxon>Vertebrata</taxon>
        <taxon>Euteleostomi</taxon>
        <taxon>Mammalia</taxon>
        <taxon>Eutheria</taxon>
        <taxon>Euarchontoglires</taxon>
        <taxon>Glires</taxon>
        <taxon>Rodentia</taxon>
        <taxon>Myomorpha</taxon>
        <taxon>Muroidea</taxon>
        <taxon>Muridae</taxon>
        <taxon>Murinae</taxon>
        <taxon>Mus</taxon>
        <taxon>Mus</taxon>
    </lineage>
</organism>
<gene>
    <name evidence="2" type="primary">1700003O11Rik</name>
</gene>
<protein>
    <submittedName>
        <fullName evidence="1">Spermatocyte-specific marker protein</fullName>
    </submittedName>
</protein>
<dbReference type="AlphaFoldDB" id="Q2V9F5"/>
<accession>Q2V9F5</accession>
<evidence type="ECO:0000313" key="1">
    <source>
        <dbReference type="EMBL" id="ABB88972.1"/>
    </source>
</evidence>
<evidence type="ECO:0000313" key="2">
    <source>
        <dbReference type="MGI" id="MGI:1922882"/>
    </source>
</evidence>
<name>Q2V9F5_MOUSE</name>
<dbReference type="EMBL" id="DQ284430">
    <property type="protein sequence ID" value="ABB88972.1"/>
    <property type="molecule type" value="mRNA"/>
</dbReference>
<proteinExistence type="evidence at transcript level"/>